<keyword evidence="6" id="KW-0479">Metal-binding</keyword>
<reference evidence="12" key="2">
    <citation type="journal article" date="2021" name="PeerJ">
        <title>Extensive microbial diversity within the chicken gut microbiome revealed by metagenomics and culture.</title>
        <authorList>
            <person name="Gilroy R."/>
            <person name="Ravi A."/>
            <person name="Getino M."/>
            <person name="Pursley I."/>
            <person name="Horton D.L."/>
            <person name="Alikhan N.F."/>
            <person name="Baker D."/>
            <person name="Gharbi K."/>
            <person name="Hall N."/>
            <person name="Watson M."/>
            <person name="Adriaenssens E.M."/>
            <person name="Foster-Nyarko E."/>
            <person name="Jarju S."/>
            <person name="Secka A."/>
            <person name="Antonio M."/>
            <person name="Oren A."/>
            <person name="Chaudhuri R.R."/>
            <person name="La Ragione R."/>
            <person name="Hildebrand F."/>
            <person name="Pallen M.J."/>
        </authorList>
    </citation>
    <scope>NUCLEOTIDE SEQUENCE</scope>
    <source>
        <strain evidence="12">ChiW16-3235</strain>
    </source>
</reference>
<dbReference type="PANTHER" id="PTHR30040:SF2">
    <property type="entry name" value="FAD:PROTEIN FMN TRANSFERASE"/>
    <property type="match status" value="1"/>
</dbReference>
<dbReference type="Gene3D" id="3.10.520.10">
    <property type="entry name" value="ApbE-like domains"/>
    <property type="match status" value="1"/>
</dbReference>
<dbReference type="GO" id="GO:0016740">
    <property type="term" value="F:transferase activity"/>
    <property type="evidence" value="ECO:0007669"/>
    <property type="project" value="UniProtKB-KW"/>
</dbReference>
<proteinExistence type="predicted"/>
<evidence type="ECO:0000256" key="6">
    <source>
        <dbReference type="ARBA" id="ARBA00022723"/>
    </source>
</evidence>
<evidence type="ECO:0000256" key="3">
    <source>
        <dbReference type="ARBA" id="ARBA00016337"/>
    </source>
</evidence>
<comment type="catalytic activity">
    <reaction evidence="10">
        <text>L-threonyl-[protein] + FAD = FMN-L-threonyl-[protein] + AMP + H(+)</text>
        <dbReference type="Rhea" id="RHEA:36847"/>
        <dbReference type="Rhea" id="RHEA-COMP:11060"/>
        <dbReference type="Rhea" id="RHEA-COMP:11061"/>
        <dbReference type="ChEBI" id="CHEBI:15378"/>
        <dbReference type="ChEBI" id="CHEBI:30013"/>
        <dbReference type="ChEBI" id="CHEBI:57692"/>
        <dbReference type="ChEBI" id="CHEBI:74257"/>
        <dbReference type="ChEBI" id="CHEBI:456215"/>
        <dbReference type="EC" id="2.7.1.180"/>
    </reaction>
</comment>
<evidence type="ECO:0000256" key="5">
    <source>
        <dbReference type="ARBA" id="ARBA00022679"/>
    </source>
</evidence>
<dbReference type="InterPro" id="IPR003374">
    <property type="entry name" value="ApbE-like_sf"/>
</dbReference>
<dbReference type="GO" id="GO:0046872">
    <property type="term" value="F:metal ion binding"/>
    <property type="evidence" value="ECO:0007669"/>
    <property type="project" value="UniProtKB-KW"/>
</dbReference>
<dbReference type="AlphaFoldDB" id="A0A9D1J983"/>
<dbReference type="SUPFAM" id="SSF143631">
    <property type="entry name" value="ApbE-like"/>
    <property type="match status" value="2"/>
</dbReference>
<feature type="signal peptide" evidence="11">
    <location>
        <begin position="1"/>
        <end position="24"/>
    </location>
</feature>
<evidence type="ECO:0000313" key="13">
    <source>
        <dbReference type="Proteomes" id="UP000823913"/>
    </source>
</evidence>
<evidence type="ECO:0000256" key="4">
    <source>
        <dbReference type="ARBA" id="ARBA00022630"/>
    </source>
</evidence>
<reference evidence="12" key="1">
    <citation type="submission" date="2020-10" db="EMBL/GenBank/DDBJ databases">
        <authorList>
            <person name="Gilroy R."/>
        </authorList>
    </citation>
    <scope>NUCLEOTIDE SEQUENCE</scope>
    <source>
        <strain evidence="12">ChiW16-3235</strain>
    </source>
</reference>
<organism evidence="12 13">
    <name type="scientific">Candidatus Coproplasma avicola</name>
    <dbReference type="NCBI Taxonomy" id="2840744"/>
    <lineage>
        <taxon>Bacteria</taxon>
        <taxon>Bacillati</taxon>
        <taxon>Bacillota</taxon>
        <taxon>Clostridia</taxon>
        <taxon>Eubacteriales</taxon>
        <taxon>Candidatus Coproplasma</taxon>
    </lineage>
</organism>
<dbReference type="PANTHER" id="PTHR30040">
    <property type="entry name" value="THIAMINE BIOSYNTHESIS LIPOPROTEIN APBE"/>
    <property type="match status" value="1"/>
</dbReference>
<evidence type="ECO:0000256" key="1">
    <source>
        <dbReference type="ARBA" id="ARBA00001946"/>
    </source>
</evidence>
<protein>
    <recommendedName>
        <fullName evidence="3">FAD:protein FMN transferase</fullName>
        <ecNumber evidence="2">2.7.1.180</ecNumber>
    </recommendedName>
    <alternativeName>
        <fullName evidence="9">Flavin transferase</fullName>
    </alternativeName>
</protein>
<keyword evidence="7" id="KW-0274">FAD</keyword>
<evidence type="ECO:0000256" key="10">
    <source>
        <dbReference type="ARBA" id="ARBA00048540"/>
    </source>
</evidence>
<gene>
    <name evidence="12" type="ORF">IAB94_01620</name>
</gene>
<keyword evidence="11" id="KW-0732">Signal</keyword>
<keyword evidence="5 12" id="KW-0808">Transferase</keyword>
<evidence type="ECO:0000256" key="7">
    <source>
        <dbReference type="ARBA" id="ARBA00022827"/>
    </source>
</evidence>
<evidence type="ECO:0000256" key="2">
    <source>
        <dbReference type="ARBA" id="ARBA00011955"/>
    </source>
</evidence>
<evidence type="ECO:0000256" key="9">
    <source>
        <dbReference type="ARBA" id="ARBA00031306"/>
    </source>
</evidence>
<dbReference type="EMBL" id="DVHK01000039">
    <property type="protein sequence ID" value="HIR66727.1"/>
    <property type="molecule type" value="Genomic_DNA"/>
</dbReference>
<dbReference type="PROSITE" id="PS51257">
    <property type="entry name" value="PROKAR_LIPOPROTEIN"/>
    <property type="match status" value="1"/>
</dbReference>
<name>A0A9D1J983_9FIRM</name>
<dbReference type="Pfam" id="PF02424">
    <property type="entry name" value="ApbE"/>
    <property type="match status" value="1"/>
</dbReference>
<feature type="chain" id="PRO_5039565090" description="FAD:protein FMN transferase" evidence="11">
    <location>
        <begin position="25"/>
        <end position="567"/>
    </location>
</feature>
<comment type="cofactor">
    <cofactor evidence="1">
        <name>Mg(2+)</name>
        <dbReference type="ChEBI" id="CHEBI:18420"/>
    </cofactor>
</comment>
<keyword evidence="4" id="KW-0285">Flavoprotein</keyword>
<evidence type="ECO:0000313" key="12">
    <source>
        <dbReference type="EMBL" id="HIR66727.1"/>
    </source>
</evidence>
<accession>A0A9D1J983</accession>
<comment type="caution">
    <text evidence="12">The sequence shown here is derived from an EMBL/GenBank/DDBJ whole genome shotgun (WGS) entry which is preliminary data.</text>
</comment>
<evidence type="ECO:0000256" key="11">
    <source>
        <dbReference type="SAM" id="SignalP"/>
    </source>
</evidence>
<dbReference type="InterPro" id="IPR024932">
    <property type="entry name" value="ApbE"/>
</dbReference>
<evidence type="ECO:0000256" key="8">
    <source>
        <dbReference type="ARBA" id="ARBA00022842"/>
    </source>
</evidence>
<keyword evidence="8" id="KW-0460">Magnesium</keyword>
<dbReference type="Proteomes" id="UP000823913">
    <property type="component" value="Unassembled WGS sequence"/>
</dbReference>
<sequence length="567" mass="62194">MKKFLTTSTALLSSAVLIFATACAEQPSDEIPRNDIYQITAEWDAVDNISVQHTTYTVDDAGNVNYNVVTNEYPPVGLFTFNITVGPQKTIVSFEIVGDGSTDQSYSDLIYKGFVGKSQSFFASVIGEDGQISDNTNYEDNGISTGATYSNYICLSAALFATANYDRAINFGDAPEDEDTSGYSTRQITYGNFGTTSSLRVSADFPEDDGENDATRRLDELNSAVTEFLNNLENSISTDISGSFISIFNSAPADSEVEVDELTYTVLSDALYMYEYTGGYYNPAVYYSVDLFGFSPRFNTYTFQAELSTRKAYDRLSSDGRYVTALSEPDEHYVEIFADLASHADEIEVYERDGHYYAYKPAYTVEGLYGDEYTMALDLGGIGKGYAADVVNGLMDEYGFKYGFFTLGSSSYYVKRSATTTEGTWEMNQTNPDNPFGAYARVYISDVALSTSGDYEKAYRSEQTNQTYCHIIDPFTGRPKTVGIAACTVIGGTAARDDALTTALLVMGEQKAVEFINANLKSYMVSMIVRGSDGSCEHIVTNIRGLEYNPAYTLANTIDGAGNIVLN</sequence>
<dbReference type="EC" id="2.7.1.180" evidence="2"/>